<dbReference type="Proteomes" id="UP000027219">
    <property type="component" value="Unassembled WGS sequence"/>
</dbReference>
<reference evidence="1 2" key="1">
    <citation type="submission" date="2014-02" db="EMBL/GenBank/DDBJ databases">
        <title>Vibrio fortis Dalian14 Genome Sequencing.</title>
        <authorList>
            <person name="Wang Y."/>
            <person name="Song L."/>
            <person name="Liu G."/>
            <person name="Ding J."/>
        </authorList>
    </citation>
    <scope>NUCLEOTIDE SEQUENCE [LARGE SCALE GENOMIC DNA]</scope>
    <source>
        <strain evidence="1 2">Dalian14</strain>
    </source>
</reference>
<dbReference type="PANTHER" id="PTHR14097">
    <property type="entry name" value="OXIDOREDUCTASE HTATIP2"/>
    <property type="match status" value="1"/>
</dbReference>
<sequence>MSIQGDNSSVIVAGATGLIGGHVLQHLLNESSVKTVYTLTRSQIVTEPASNKLVQIINNDLDVTQWNDNHPRPKLGVICLGTTIKQAGSKAALRKVDVELVTHVAQTMKFLGVERVAVVSSYGASPTSYSHYLKCKGQMEQNLIRIGFKQLFIARPGPLLGNRTRPRSDEKLLQTLSPLFRPFMLGRLKNLRPIESESVAKAMLFKLFENNFNNVEIFSSSDMLNFLAKYR</sequence>
<dbReference type="InterPro" id="IPR036291">
    <property type="entry name" value="NAD(P)-bd_dom_sf"/>
</dbReference>
<comment type="caution">
    <text evidence="1">The sequence shown here is derived from an EMBL/GenBank/DDBJ whole genome shotgun (WGS) entry which is preliminary data.</text>
</comment>
<dbReference type="InterPro" id="IPR014843">
    <property type="entry name" value="Him1/Fmp52"/>
</dbReference>
<organism evidence="1 2">
    <name type="scientific">Vibrio fortis</name>
    <dbReference type="NCBI Taxonomy" id="212667"/>
    <lineage>
        <taxon>Bacteria</taxon>
        <taxon>Pseudomonadati</taxon>
        <taxon>Pseudomonadota</taxon>
        <taxon>Gammaproteobacteria</taxon>
        <taxon>Vibrionales</taxon>
        <taxon>Vibrionaceae</taxon>
        <taxon>Vibrio</taxon>
    </lineage>
</organism>
<dbReference type="Gene3D" id="3.40.50.720">
    <property type="entry name" value="NAD(P)-binding Rossmann-like Domain"/>
    <property type="match status" value="1"/>
</dbReference>
<keyword evidence="2" id="KW-1185">Reference proteome</keyword>
<dbReference type="Pfam" id="PF08732">
    <property type="entry name" value="HIM1"/>
    <property type="match status" value="1"/>
</dbReference>
<evidence type="ECO:0000313" key="1">
    <source>
        <dbReference type="EMBL" id="KDN29910.1"/>
    </source>
</evidence>
<dbReference type="PANTHER" id="PTHR14097:SF7">
    <property type="entry name" value="OXIDOREDUCTASE HTATIP2"/>
    <property type="match status" value="1"/>
</dbReference>
<evidence type="ECO:0000313" key="2">
    <source>
        <dbReference type="Proteomes" id="UP000027219"/>
    </source>
</evidence>
<dbReference type="STRING" id="212667.VFDL14_03985"/>
<dbReference type="RefSeq" id="WP_032548862.1">
    <property type="nucleotide sequence ID" value="NZ_JFFR01000002.1"/>
</dbReference>
<dbReference type="AlphaFoldDB" id="A0A066US44"/>
<proteinExistence type="predicted"/>
<accession>A0A066US44</accession>
<dbReference type="SUPFAM" id="SSF51735">
    <property type="entry name" value="NAD(P)-binding Rossmann-fold domains"/>
    <property type="match status" value="1"/>
</dbReference>
<name>A0A066US44_9VIBR</name>
<protein>
    <submittedName>
        <fullName evidence="1">Nucleoside-diphosphate sugar epimerase</fullName>
    </submittedName>
</protein>
<gene>
    <name evidence="1" type="ORF">VFDL14_03985</name>
</gene>
<dbReference type="EMBL" id="JFFR01000002">
    <property type="protein sequence ID" value="KDN29910.1"/>
    <property type="molecule type" value="Genomic_DNA"/>
</dbReference>
<dbReference type="OrthoDB" id="9798632at2"/>